<comment type="caution">
    <text evidence="2">The sequence shown here is derived from an EMBL/GenBank/DDBJ whole genome shotgun (WGS) entry which is preliminary data.</text>
</comment>
<accession>A0A9K3KUT6</accession>
<gene>
    <name evidence="2" type="ORF">IV203_012383</name>
</gene>
<reference evidence="2" key="2">
    <citation type="submission" date="2021-04" db="EMBL/GenBank/DDBJ databases">
        <authorList>
            <person name="Podell S."/>
        </authorList>
    </citation>
    <scope>NUCLEOTIDE SEQUENCE</scope>
    <source>
        <strain evidence="2">Hildebrandi</strain>
    </source>
</reference>
<feature type="compositionally biased region" description="Polar residues" evidence="1">
    <location>
        <begin position="8"/>
        <end position="31"/>
    </location>
</feature>
<sequence length="304" mass="33375">MNDLPETVTMSTSASNDGDAATNSESGRTSEQQYLDAALRALRTGGHDPTVLPQARDDSLWDRIGSTFGLSLMEVIALKNHACPVVTRSRGVLPRIESGMIYRVSDERIRAKLTISNIKDGHQYVTEAELLVDSGANTELRLPARKVRQLGLEVRGSLRCRGSTNDVCWVLIFSPVVVKATFIRDDVKETVQADLIVKCDKNEYDALEDILHGTGGNDGGDPFATPLLEHQLTMTSPSAGPTPDDNEQASRITVVHLTPTKHRPQNAPLQQAVIGIDGMKKLRLHLNGDLQQLEIEEDEVLDEY</sequence>
<organism evidence="2 3">
    <name type="scientific">Nitzschia inconspicua</name>
    <dbReference type="NCBI Taxonomy" id="303405"/>
    <lineage>
        <taxon>Eukaryota</taxon>
        <taxon>Sar</taxon>
        <taxon>Stramenopiles</taxon>
        <taxon>Ochrophyta</taxon>
        <taxon>Bacillariophyta</taxon>
        <taxon>Bacillariophyceae</taxon>
        <taxon>Bacillariophycidae</taxon>
        <taxon>Bacillariales</taxon>
        <taxon>Bacillariaceae</taxon>
        <taxon>Nitzschia</taxon>
    </lineage>
</organism>
<dbReference type="AlphaFoldDB" id="A0A9K3KUT6"/>
<evidence type="ECO:0000256" key="1">
    <source>
        <dbReference type="SAM" id="MobiDB-lite"/>
    </source>
</evidence>
<keyword evidence="3" id="KW-1185">Reference proteome</keyword>
<evidence type="ECO:0000313" key="2">
    <source>
        <dbReference type="EMBL" id="KAG7349786.1"/>
    </source>
</evidence>
<evidence type="ECO:0000313" key="3">
    <source>
        <dbReference type="Proteomes" id="UP000693970"/>
    </source>
</evidence>
<dbReference type="EMBL" id="JAGRRH010000019">
    <property type="protein sequence ID" value="KAG7349786.1"/>
    <property type="molecule type" value="Genomic_DNA"/>
</dbReference>
<name>A0A9K3KUT6_9STRA</name>
<dbReference type="Proteomes" id="UP000693970">
    <property type="component" value="Unassembled WGS sequence"/>
</dbReference>
<reference evidence="2" key="1">
    <citation type="journal article" date="2021" name="Sci. Rep.">
        <title>Diploid genomic architecture of Nitzschia inconspicua, an elite biomass production diatom.</title>
        <authorList>
            <person name="Oliver A."/>
            <person name="Podell S."/>
            <person name="Pinowska A."/>
            <person name="Traller J.C."/>
            <person name="Smith S.R."/>
            <person name="McClure R."/>
            <person name="Beliaev A."/>
            <person name="Bohutskyi P."/>
            <person name="Hill E.A."/>
            <person name="Rabines A."/>
            <person name="Zheng H."/>
            <person name="Allen L.Z."/>
            <person name="Kuo A."/>
            <person name="Grigoriev I.V."/>
            <person name="Allen A.E."/>
            <person name="Hazlebeck D."/>
            <person name="Allen E.E."/>
        </authorList>
    </citation>
    <scope>NUCLEOTIDE SEQUENCE</scope>
    <source>
        <strain evidence="2">Hildebrandi</strain>
    </source>
</reference>
<feature type="region of interest" description="Disordered" evidence="1">
    <location>
        <begin position="1"/>
        <end position="31"/>
    </location>
</feature>
<protein>
    <submittedName>
        <fullName evidence="2">Uncharacterized protein</fullName>
    </submittedName>
</protein>
<proteinExistence type="predicted"/>